<accession>A0A819WQ74</accession>
<organism evidence="4 5">
    <name type="scientific">Rotaria sordida</name>
    <dbReference type="NCBI Taxonomy" id="392033"/>
    <lineage>
        <taxon>Eukaryota</taxon>
        <taxon>Metazoa</taxon>
        <taxon>Spiralia</taxon>
        <taxon>Gnathifera</taxon>
        <taxon>Rotifera</taxon>
        <taxon>Eurotatoria</taxon>
        <taxon>Bdelloidea</taxon>
        <taxon>Philodinida</taxon>
        <taxon>Philodinidae</taxon>
        <taxon>Rotaria</taxon>
    </lineage>
</organism>
<evidence type="ECO:0000256" key="1">
    <source>
        <dbReference type="ARBA" id="ARBA00022729"/>
    </source>
</evidence>
<protein>
    <recommendedName>
        <fullName evidence="3">Peptidase S9 prolyl oligopeptidase catalytic domain-containing protein</fullName>
    </recommendedName>
</protein>
<dbReference type="InterPro" id="IPR029058">
    <property type="entry name" value="AB_hydrolase_fold"/>
</dbReference>
<sequence length="688" mass="80370">MTIFNSYDYHSNVDYYDSLKDEHNFQILDSLRMDRLYSPRFHPINGRSIIYLRRQYHMQDLRKSTTSLNWLELETNKTVQLTRPIWGKHDRQFYWIKSDTILFLSNRASSKINQIFQLKLPNDLSKMKTKFIKPIQITHYPLSVQDLLVNRQGTRLAFGCKVYPNLTIEQTYARYKKENDNNHSFYEFNKLSIRYWDHYLTGPRYHPFVVSIKQKSDGTYKFSSEPVDLLFGIDSSSPERSVDDAGMHWSFSASGNSFTYVRRRDETSALVWTTNYDIYTVDLNEPEHESVCITCDNLGIDQNPSYSPTDDEILIYLSISKSYDGPDQVKIEWYNVSNSQRITILDHLDKTIFYVTWSPTGRSFFLEIGKEARKVIYRVDNLFNETLLVRLTHNGTSQNINVHPINDQIFVFTHESLLKPTNIYLHSLNRSIRPLTEHNQALLSKVKMCTTIERFSFIGARNDTVWGWYIAPIDSAPTPVPVLFYIHGGPQTSYYDGWDYYWNLQTYASQGYAIIVIDFHGSESYGQNFTDSILGEFGSLPYEDLNLGLTYALKQYPNIDPDRVVAYGASYGGYMVYWIAGQPKMSHRFKTLISHNGIFDLRAFAYSVDEVVFMNYYFGINAPWSNPDVYERFNPVNRVANWSQPMLIIVGANDYRVPETQGISAFTALQLHVNYYEQVLNWMKKWTN</sequence>
<evidence type="ECO:0000313" key="4">
    <source>
        <dbReference type="EMBL" id="CAF4128764.1"/>
    </source>
</evidence>
<dbReference type="InterPro" id="IPR001375">
    <property type="entry name" value="Peptidase_S9_cat"/>
</dbReference>
<dbReference type="Gene3D" id="3.40.50.1820">
    <property type="entry name" value="alpha/beta hydrolase"/>
    <property type="match status" value="1"/>
</dbReference>
<dbReference type="PANTHER" id="PTHR42776:SF13">
    <property type="entry name" value="DIPEPTIDYL-PEPTIDASE 5"/>
    <property type="match status" value="1"/>
</dbReference>
<evidence type="ECO:0000313" key="5">
    <source>
        <dbReference type="Proteomes" id="UP000663874"/>
    </source>
</evidence>
<dbReference type="GO" id="GO:0006508">
    <property type="term" value="P:proteolysis"/>
    <property type="evidence" value="ECO:0007669"/>
    <property type="project" value="InterPro"/>
</dbReference>
<dbReference type="EMBL" id="CAJOBE010011339">
    <property type="protein sequence ID" value="CAF4128764.1"/>
    <property type="molecule type" value="Genomic_DNA"/>
</dbReference>
<name>A0A819WQ74_9BILA</name>
<dbReference type="Gene3D" id="2.120.10.30">
    <property type="entry name" value="TolB, C-terminal domain"/>
    <property type="match status" value="1"/>
</dbReference>
<comment type="caution">
    <text evidence="4">The sequence shown here is derived from an EMBL/GenBank/DDBJ whole genome shotgun (WGS) entry which is preliminary data.</text>
</comment>
<dbReference type="PANTHER" id="PTHR42776">
    <property type="entry name" value="SERINE PEPTIDASE S9 FAMILY MEMBER"/>
    <property type="match status" value="1"/>
</dbReference>
<reference evidence="4" key="1">
    <citation type="submission" date="2021-02" db="EMBL/GenBank/DDBJ databases">
        <authorList>
            <person name="Nowell W R."/>
        </authorList>
    </citation>
    <scope>NUCLEOTIDE SEQUENCE</scope>
</reference>
<dbReference type="SUPFAM" id="SSF53474">
    <property type="entry name" value="alpha/beta-Hydrolases"/>
    <property type="match status" value="1"/>
</dbReference>
<proteinExistence type="predicted"/>
<evidence type="ECO:0000256" key="2">
    <source>
        <dbReference type="ARBA" id="ARBA00022801"/>
    </source>
</evidence>
<dbReference type="Proteomes" id="UP000663874">
    <property type="component" value="Unassembled WGS sequence"/>
</dbReference>
<dbReference type="SUPFAM" id="SSF82171">
    <property type="entry name" value="DPP6 N-terminal domain-like"/>
    <property type="match status" value="1"/>
</dbReference>
<feature type="domain" description="Peptidase S9 prolyl oligopeptidase catalytic" evidence="3">
    <location>
        <begin position="498"/>
        <end position="677"/>
    </location>
</feature>
<keyword evidence="1" id="KW-0732">Signal</keyword>
<gene>
    <name evidence="4" type="ORF">FNK824_LOCUS32645</name>
</gene>
<dbReference type="InterPro" id="IPR011042">
    <property type="entry name" value="6-blade_b-propeller_TolB-like"/>
</dbReference>
<dbReference type="GO" id="GO:0004252">
    <property type="term" value="F:serine-type endopeptidase activity"/>
    <property type="evidence" value="ECO:0007669"/>
    <property type="project" value="TreeGrafter"/>
</dbReference>
<keyword evidence="2" id="KW-0378">Hydrolase</keyword>
<evidence type="ECO:0000259" key="3">
    <source>
        <dbReference type="Pfam" id="PF00326"/>
    </source>
</evidence>
<dbReference type="Pfam" id="PF00326">
    <property type="entry name" value="Peptidase_S9"/>
    <property type="match status" value="1"/>
</dbReference>
<dbReference type="AlphaFoldDB" id="A0A819WQ74"/>